<proteinExistence type="predicted"/>
<dbReference type="AlphaFoldDB" id="A0A2H1BUG0"/>
<accession>A0A2H1BUG0</accession>
<evidence type="ECO:0000313" key="1">
    <source>
        <dbReference type="EMBL" id="THD19339.1"/>
    </source>
</evidence>
<organism evidence="1 2">
    <name type="scientific">Fasciola hepatica</name>
    <name type="common">Liver fluke</name>
    <dbReference type="NCBI Taxonomy" id="6192"/>
    <lineage>
        <taxon>Eukaryota</taxon>
        <taxon>Metazoa</taxon>
        <taxon>Spiralia</taxon>
        <taxon>Lophotrochozoa</taxon>
        <taxon>Platyhelminthes</taxon>
        <taxon>Trematoda</taxon>
        <taxon>Digenea</taxon>
        <taxon>Plagiorchiida</taxon>
        <taxon>Echinostomata</taxon>
        <taxon>Echinostomatoidea</taxon>
        <taxon>Fasciolidae</taxon>
        <taxon>Fasciola</taxon>
    </lineage>
</organism>
<gene>
    <name evidence="1" type="ORF">D915_009830</name>
</gene>
<protein>
    <submittedName>
        <fullName evidence="1">Uncharacterized protein</fullName>
    </submittedName>
</protein>
<name>A0A2H1BUG0_FASHE</name>
<dbReference type="Proteomes" id="UP000230066">
    <property type="component" value="Unassembled WGS sequence"/>
</dbReference>
<evidence type="ECO:0000313" key="2">
    <source>
        <dbReference type="Proteomes" id="UP000230066"/>
    </source>
</evidence>
<comment type="caution">
    <text evidence="1">The sequence shown here is derived from an EMBL/GenBank/DDBJ whole genome shotgun (WGS) entry which is preliminary data.</text>
</comment>
<sequence length="281" mass="32830">MEDDIVKWMKTWLLFLTIGGENLNYLTNEMGYTLTIHTHSIYFPLFHDMTKEFPEKKALLDSDSRNLHLVAIANLSSLTLDQPGSTFTINWFHQVESVVQQTVIYFHMSETQELHRLQNQTSDVYQAYFHVINKNFTLLYVIFDQPITPETVGSHYFELRDKWNSTIARSFKILVTSKDPQVQLPQPEWICTDHTDYCMLLRMRVTNVLCQRELSSSSTKIITRAETMAHYFPNWLVYALFTIALLSVIVLVSIAMITMKPRIRRKGNYLMYSITENPPAN</sequence>
<keyword evidence="2" id="KW-1185">Reference proteome</keyword>
<dbReference type="EMBL" id="JXXN02006677">
    <property type="protein sequence ID" value="THD19339.1"/>
    <property type="molecule type" value="Genomic_DNA"/>
</dbReference>
<reference evidence="1" key="1">
    <citation type="submission" date="2019-03" db="EMBL/GenBank/DDBJ databases">
        <title>Improved annotation for the trematode Fasciola hepatica.</title>
        <authorList>
            <person name="Choi Y.-J."/>
            <person name="Martin J."/>
            <person name="Mitreva M."/>
        </authorList>
    </citation>
    <scope>NUCLEOTIDE SEQUENCE [LARGE SCALE GENOMIC DNA]</scope>
</reference>